<dbReference type="InterPro" id="IPR012337">
    <property type="entry name" value="RNaseH-like_sf"/>
</dbReference>
<dbReference type="AlphaFoldDB" id="F0ZJP5"/>
<evidence type="ECO:0000256" key="1">
    <source>
        <dbReference type="ARBA" id="ARBA00022722"/>
    </source>
</evidence>
<dbReference type="Gene3D" id="3.30.420.10">
    <property type="entry name" value="Ribonuclease H-like superfamily/Ribonuclease H"/>
    <property type="match status" value="1"/>
</dbReference>
<reference evidence="7" key="1">
    <citation type="journal article" date="2011" name="Genome Biol.">
        <title>Comparative genomics of the social amoebae Dictyostelium discoideum and Dictyostelium purpureum.</title>
        <authorList>
            <consortium name="US DOE Joint Genome Institute (JGI-PGF)"/>
            <person name="Sucgang R."/>
            <person name="Kuo A."/>
            <person name="Tian X."/>
            <person name="Salerno W."/>
            <person name="Parikh A."/>
            <person name="Feasley C.L."/>
            <person name="Dalin E."/>
            <person name="Tu H."/>
            <person name="Huang E."/>
            <person name="Barry K."/>
            <person name="Lindquist E."/>
            <person name="Shapiro H."/>
            <person name="Bruce D."/>
            <person name="Schmutz J."/>
            <person name="Salamov A."/>
            <person name="Fey P."/>
            <person name="Gaudet P."/>
            <person name="Anjard C."/>
            <person name="Babu M.M."/>
            <person name="Basu S."/>
            <person name="Bushmanova Y."/>
            <person name="van der Wel H."/>
            <person name="Katoh-Kurasawa M."/>
            <person name="Dinh C."/>
            <person name="Coutinho P.M."/>
            <person name="Saito T."/>
            <person name="Elias M."/>
            <person name="Schaap P."/>
            <person name="Kay R.R."/>
            <person name="Henrissat B."/>
            <person name="Eichinger L."/>
            <person name="Rivero F."/>
            <person name="Putnam N.H."/>
            <person name="West C.M."/>
            <person name="Loomis W.F."/>
            <person name="Chisholm R.L."/>
            <person name="Shaulsky G."/>
            <person name="Strassmann J.E."/>
            <person name="Queller D.C."/>
            <person name="Kuspa A."/>
            <person name="Grigoriev I.V."/>
        </authorList>
    </citation>
    <scope>NUCLEOTIDE SEQUENCE [LARGE SCALE GENOMIC DNA]</scope>
    <source>
        <strain evidence="7">QSDP1</strain>
    </source>
</reference>
<dbReference type="InterPro" id="IPR036397">
    <property type="entry name" value="RNaseH_sf"/>
</dbReference>
<evidence type="ECO:0000256" key="2">
    <source>
        <dbReference type="ARBA" id="ARBA00022801"/>
    </source>
</evidence>
<feature type="coiled-coil region" evidence="4">
    <location>
        <begin position="109"/>
        <end position="210"/>
    </location>
</feature>
<sequence length="557" mass="64268">MSSLIPNNICDNYMNTIENSNNNSGSNSNSNIPPRYNKLSTPETTFWSNIQFYLDLISVRNYLHVDHGVRKTKNHFYLIKKNVNQQQLDELNGELIALLKASKKRKNYIVKESRMVKQLKIDNQQLINENQQLIKKMEQERSHYQNTIIQFKNKEEELKNQLQQLQIHSNNQNQEIDRVTRELDQCRATIGSFEAQKEMYSKLNENLENDKLNILEDYGYVRGVEYEEEEEFYSLDDENTSGQTKFNFETGMNAIDKLKHISQIYYFRRVLTIRQSSCYRSEPRADTETTGLSVATDEITEISIIDLYDGSHFYKLINPTTTVSSASASIHGHTNKSLAGNEYWCDIEPSLIEYLSKYQKSGAYIIAHNEKFDRGILASQIGKNAASVPSMFPSIVFVDSIPIFKRFVKKLEGGYSMSSLIDHYQIPKSDKSHSSCQDVLDLVLLLKEHKNKEGKNIEADLAKFLNDTIKEIKNKHNLKLKAGDDTQNGDTDKGTSALESVINGFSAISLKKIFGEDIKKNLEKDVEGNYYFYRHTTHITFTHQSILCNHIQSYNFY</sequence>
<keyword evidence="7" id="KW-1185">Reference proteome</keyword>
<dbReference type="PANTHER" id="PTHR30231:SF4">
    <property type="entry name" value="PROTEIN NEN2"/>
    <property type="match status" value="1"/>
</dbReference>
<dbReference type="EMBL" id="GL871045">
    <property type="protein sequence ID" value="EGC35851.1"/>
    <property type="molecule type" value="Genomic_DNA"/>
</dbReference>
<dbReference type="STRING" id="5786.F0ZJP5"/>
<dbReference type="Proteomes" id="UP000001064">
    <property type="component" value="Unassembled WGS sequence"/>
</dbReference>
<dbReference type="SMART" id="SM00479">
    <property type="entry name" value="EXOIII"/>
    <property type="match status" value="1"/>
</dbReference>
<evidence type="ECO:0000256" key="3">
    <source>
        <dbReference type="ARBA" id="ARBA00022839"/>
    </source>
</evidence>
<keyword evidence="4" id="KW-0175">Coiled coil</keyword>
<dbReference type="CDD" id="cd06127">
    <property type="entry name" value="DEDDh"/>
    <property type="match status" value="1"/>
</dbReference>
<evidence type="ECO:0000313" key="6">
    <source>
        <dbReference type="EMBL" id="EGC35851.1"/>
    </source>
</evidence>
<evidence type="ECO:0000256" key="4">
    <source>
        <dbReference type="SAM" id="Coils"/>
    </source>
</evidence>
<evidence type="ECO:0000259" key="5">
    <source>
        <dbReference type="SMART" id="SM00479"/>
    </source>
</evidence>
<dbReference type="GO" id="GO:0003676">
    <property type="term" value="F:nucleic acid binding"/>
    <property type="evidence" value="ECO:0007669"/>
    <property type="project" value="InterPro"/>
</dbReference>
<dbReference type="GO" id="GO:0008408">
    <property type="term" value="F:3'-5' exonuclease activity"/>
    <property type="evidence" value="ECO:0000318"/>
    <property type="project" value="GO_Central"/>
</dbReference>
<keyword evidence="3" id="KW-0269">Exonuclease</keyword>
<feature type="domain" description="Exonuclease" evidence="5">
    <location>
        <begin position="286"/>
        <end position="455"/>
    </location>
</feature>
<dbReference type="OrthoDB" id="23802at2759"/>
<dbReference type="VEuPathDB" id="AmoebaDB:DICPUDRAFT_151766"/>
<dbReference type="eggNOG" id="KOG4793">
    <property type="taxonomic scope" value="Eukaryota"/>
</dbReference>
<proteinExistence type="predicted"/>
<dbReference type="KEGG" id="dpp:DICPUDRAFT_151766"/>
<dbReference type="PANTHER" id="PTHR30231">
    <property type="entry name" value="DNA POLYMERASE III SUBUNIT EPSILON"/>
    <property type="match status" value="1"/>
</dbReference>
<keyword evidence="1" id="KW-0540">Nuclease</keyword>
<dbReference type="RefSeq" id="XP_003287640.1">
    <property type="nucleotide sequence ID" value="XM_003287592.1"/>
</dbReference>
<organism evidence="6 7">
    <name type="scientific">Dictyostelium purpureum</name>
    <name type="common">Slime mold</name>
    <dbReference type="NCBI Taxonomy" id="5786"/>
    <lineage>
        <taxon>Eukaryota</taxon>
        <taxon>Amoebozoa</taxon>
        <taxon>Evosea</taxon>
        <taxon>Eumycetozoa</taxon>
        <taxon>Dictyostelia</taxon>
        <taxon>Dictyosteliales</taxon>
        <taxon>Dictyosteliaceae</taxon>
        <taxon>Dictyostelium</taxon>
    </lineage>
</organism>
<dbReference type="InParanoid" id="F0ZJP5"/>
<name>F0ZJP5_DICPU</name>
<dbReference type="SUPFAM" id="SSF53098">
    <property type="entry name" value="Ribonuclease H-like"/>
    <property type="match status" value="1"/>
</dbReference>
<dbReference type="InterPro" id="IPR013520">
    <property type="entry name" value="Ribonucl_H"/>
</dbReference>
<protein>
    <recommendedName>
        <fullName evidence="5">Exonuclease domain-containing protein</fullName>
    </recommendedName>
</protein>
<accession>F0ZJP5</accession>
<keyword evidence="2" id="KW-0378">Hydrolase</keyword>
<gene>
    <name evidence="6" type="ORF">DICPUDRAFT_151766</name>
</gene>
<dbReference type="GeneID" id="10500677"/>
<evidence type="ECO:0000313" key="7">
    <source>
        <dbReference type="Proteomes" id="UP000001064"/>
    </source>
</evidence>